<dbReference type="Proteomes" id="UP000054869">
    <property type="component" value="Unassembled WGS sequence"/>
</dbReference>
<dbReference type="InterPro" id="IPR003593">
    <property type="entry name" value="AAA+_ATPase"/>
</dbReference>
<evidence type="ECO:0000313" key="7">
    <source>
        <dbReference type="Proteomes" id="UP000054869"/>
    </source>
</evidence>
<comment type="caution">
    <text evidence="6">The sequence shown here is derived from an EMBL/GenBank/DDBJ whole genome shotgun (WGS) entry which is preliminary data.</text>
</comment>
<evidence type="ECO:0000256" key="1">
    <source>
        <dbReference type="ARBA" id="ARBA00005417"/>
    </source>
</evidence>
<dbReference type="PANTHER" id="PTHR42788">
    <property type="entry name" value="TAURINE IMPORT ATP-BINDING PROTEIN-RELATED"/>
    <property type="match status" value="1"/>
</dbReference>
<dbReference type="SMART" id="SM00382">
    <property type="entry name" value="AAA"/>
    <property type="match status" value="1"/>
</dbReference>
<dbReference type="eggNOG" id="COG4754">
    <property type="taxonomic scope" value="Bacteria"/>
</dbReference>
<dbReference type="GO" id="GO:0016887">
    <property type="term" value="F:ATP hydrolysis activity"/>
    <property type="evidence" value="ECO:0007669"/>
    <property type="project" value="InterPro"/>
</dbReference>
<proteinExistence type="inferred from homology"/>
<dbReference type="eggNOG" id="COG1116">
    <property type="taxonomic scope" value="Bacteria"/>
</dbReference>
<evidence type="ECO:0000259" key="5">
    <source>
        <dbReference type="PROSITE" id="PS50893"/>
    </source>
</evidence>
<dbReference type="RefSeq" id="WP_028372327.1">
    <property type="nucleotide sequence ID" value="NZ_CAAAJD010000002.1"/>
</dbReference>
<dbReference type="OrthoDB" id="9802264at2"/>
<dbReference type="Pfam" id="PF09821">
    <property type="entry name" value="AAA_assoc_C"/>
    <property type="match status" value="1"/>
</dbReference>
<name>A0A0W0VMC0_9GAMM</name>
<evidence type="ECO:0000256" key="4">
    <source>
        <dbReference type="ARBA" id="ARBA00022840"/>
    </source>
</evidence>
<keyword evidence="2" id="KW-0813">Transport</keyword>
<dbReference type="CDD" id="cd03293">
    <property type="entry name" value="ABC_NrtD_SsuB_transporters"/>
    <property type="match status" value="1"/>
</dbReference>
<reference evidence="6 7" key="1">
    <citation type="submission" date="2015-11" db="EMBL/GenBank/DDBJ databases">
        <title>Genomic analysis of 38 Legionella species identifies large and diverse effector repertoires.</title>
        <authorList>
            <person name="Burstein D."/>
            <person name="Amaro F."/>
            <person name="Zusman T."/>
            <person name="Lifshitz Z."/>
            <person name="Cohen O."/>
            <person name="Gilbert J.A."/>
            <person name="Pupko T."/>
            <person name="Shuman H.A."/>
            <person name="Segal G."/>
        </authorList>
    </citation>
    <scope>NUCLEOTIDE SEQUENCE [LARGE SCALE GENOMIC DNA]</scope>
    <source>
        <strain evidence="6 7">ATCC 49751</strain>
    </source>
</reference>
<accession>A0A0W0VMC0</accession>
<dbReference type="Gene3D" id="3.40.50.300">
    <property type="entry name" value="P-loop containing nucleotide triphosphate hydrolases"/>
    <property type="match status" value="1"/>
</dbReference>
<gene>
    <name evidence="6" type="primary">abcT3</name>
    <name evidence="6" type="ORF">Llan_1667</name>
</gene>
<dbReference type="AlphaFoldDB" id="A0A0W0VMC0"/>
<evidence type="ECO:0000256" key="3">
    <source>
        <dbReference type="ARBA" id="ARBA00022741"/>
    </source>
</evidence>
<dbReference type="PATRIC" id="fig|45067.4.peg.1744"/>
<organism evidence="6 7">
    <name type="scientific">Legionella lansingensis</name>
    <dbReference type="NCBI Taxonomy" id="45067"/>
    <lineage>
        <taxon>Bacteria</taxon>
        <taxon>Pseudomonadati</taxon>
        <taxon>Pseudomonadota</taxon>
        <taxon>Gammaproteobacteria</taxon>
        <taxon>Legionellales</taxon>
        <taxon>Legionellaceae</taxon>
        <taxon>Legionella</taxon>
    </lineage>
</organism>
<evidence type="ECO:0000256" key="2">
    <source>
        <dbReference type="ARBA" id="ARBA00022448"/>
    </source>
</evidence>
<dbReference type="InterPro" id="IPR017871">
    <property type="entry name" value="ABC_transporter-like_CS"/>
</dbReference>
<dbReference type="PANTHER" id="PTHR42788:SF13">
    <property type="entry name" value="ALIPHATIC SULFONATES IMPORT ATP-BINDING PROTEIN SSUB"/>
    <property type="match status" value="1"/>
</dbReference>
<dbReference type="InterPro" id="IPR018632">
    <property type="entry name" value="AAA-associated_dom_C"/>
</dbReference>
<dbReference type="InterPro" id="IPR003439">
    <property type="entry name" value="ABC_transporter-like_ATP-bd"/>
</dbReference>
<keyword evidence="3" id="KW-0547">Nucleotide-binding</keyword>
<comment type="similarity">
    <text evidence="1">Belongs to the ABC transporter superfamily.</text>
</comment>
<evidence type="ECO:0000313" key="6">
    <source>
        <dbReference type="EMBL" id="KTD20937.1"/>
    </source>
</evidence>
<protein>
    <submittedName>
        <fullName evidence="6">ABC transporter ATP binding protein</fullName>
    </submittedName>
</protein>
<dbReference type="STRING" id="45067.Llan_1667"/>
<keyword evidence="4" id="KW-0067">ATP-binding</keyword>
<dbReference type="GO" id="GO:0005524">
    <property type="term" value="F:ATP binding"/>
    <property type="evidence" value="ECO:0007669"/>
    <property type="project" value="UniProtKB-KW"/>
</dbReference>
<dbReference type="InterPro" id="IPR050166">
    <property type="entry name" value="ABC_transporter_ATP-bind"/>
</dbReference>
<dbReference type="Pfam" id="PF00005">
    <property type="entry name" value="ABC_tran"/>
    <property type="match status" value="1"/>
</dbReference>
<dbReference type="SUPFAM" id="SSF52540">
    <property type="entry name" value="P-loop containing nucleoside triphosphate hydrolases"/>
    <property type="match status" value="1"/>
</dbReference>
<feature type="domain" description="ABC transporter" evidence="5">
    <location>
        <begin position="6"/>
        <end position="241"/>
    </location>
</feature>
<dbReference type="InterPro" id="IPR027417">
    <property type="entry name" value="P-loop_NTPase"/>
</dbReference>
<dbReference type="PROSITE" id="PS50893">
    <property type="entry name" value="ABC_TRANSPORTER_2"/>
    <property type="match status" value="1"/>
</dbReference>
<keyword evidence="7" id="KW-1185">Reference proteome</keyword>
<sequence>MSETIIAIEDCRKSFKKDSQQDLLVLEDVNFQLKEGEIVAILGKSGSGKSTLLRIIAGLVPPSAGKVTYRGQRVTGPVPGIAMVFQSFALMPWLTVLENVELGLEAQGVSREERRRRAIEAIDTIGLDGFESAFPKELSGGMRQRVGFARALVINPDVLLMDEPFSALDVLTAENLKSDLLELWQEKKTNTNGILLVTHNIEEAATLADRIVIFGSDPGYIRAELQVTMPQPRNPETPEFRELVDKIYKLMTTGLKERAKRARREWQISLGYRLPDVEPSELSGLIETMKSFEERIDLPELADELMMNIDDLFPILETLEILGFARVSDGDIQLSDLGKQFSEADLQARKQIFAKCLLEKVPLARYIRRVLDEKVGHRVSEERFLSKLEDYLSDKEADRVLRTMIDWGRYAELFAYDFSTGFLSLENPGISDSDQSSY</sequence>
<dbReference type="EMBL" id="LNYI01000033">
    <property type="protein sequence ID" value="KTD20937.1"/>
    <property type="molecule type" value="Genomic_DNA"/>
</dbReference>
<dbReference type="PROSITE" id="PS00211">
    <property type="entry name" value="ABC_TRANSPORTER_1"/>
    <property type="match status" value="1"/>
</dbReference>